<keyword evidence="11" id="KW-0862">Zinc</keyword>
<organism evidence="21 22">
    <name type="scientific">Strigamia maritima</name>
    <name type="common">European centipede</name>
    <name type="synonym">Geophilus maritimus</name>
    <dbReference type="NCBI Taxonomy" id="126957"/>
    <lineage>
        <taxon>Eukaryota</taxon>
        <taxon>Metazoa</taxon>
        <taxon>Ecdysozoa</taxon>
        <taxon>Arthropoda</taxon>
        <taxon>Myriapoda</taxon>
        <taxon>Chilopoda</taxon>
        <taxon>Pleurostigmophora</taxon>
        <taxon>Geophilomorpha</taxon>
        <taxon>Linotaeniidae</taxon>
        <taxon>Strigamia</taxon>
    </lineage>
</organism>
<evidence type="ECO:0000256" key="6">
    <source>
        <dbReference type="ARBA" id="ARBA00022679"/>
    </source>
</evidence>
<comment type="cofactor">
    <cofactor evidence="1">
        <name>Mn(2+)</name>
        <dbReference type="ChEBI" id="CHEBI:29035"/>
    </cofactor>
</comment>
<keyword evidence="9" id="KW-0227">DNA damage</keyword>
<dbReference type="GO" id="GO:0008270">
    <property type="term" value="F:zinc ion binding"/>
    <property type="evidence" value="ECO:0007669"/>
    <property type="project" value="UniProtKB-KW"/>
</dbReference>
<dbReference type="EnsemblMetazoa" id="SMAR001777-RA">
    <property type="protein sequence ID" value="SMAR001777-PA"/>
    <property type="gene ID" value="SMAR001777"/>
</dbReference>
<feature type="compositionally biased region" description="Basic residues" evidence="18">
    <location>
        <begin position="552"/>
        <end position="568"/>
    </location>
</feature>
<dbReference type="GO" id="GO:0005657">
    <property type="term" value="C:replication fork"/>
    <property type="evidence" value="ECO:0007669"/>
    <property type="project" value="TreeGrafter"/>
</dbReference>
<accession>T1ILF2</accession>
<dbReference type="InterPro" id="IPR041298">
    <property type="entry name" value="UBZ3"/>
</dbReference>
<dbReference type="InterPro" id="IPR001126">
    <property type="entry name" value="UmuC"/>
</dbReference>
<dbReference type="Pfam" id="PF00817">
    <property type="entry name" value="IMS"/>
    <property type="match status" value="1"/>
</dbReference>
<keyword evidence="12" id="KW-0460">Magnesium</keyword>
<dbReference type="PhylomeDB" id="T1ILF2"/>
<protein>
    <recommendedName>
        <fullName evidence="16">DNA polymerase eta</fullName>
        <ecNumber evidence="5">2.7.7.7</ecNumber>
    </recommendedName>
</protein>
<evidence type="ECO:0000259" key="20">
    <source>
        <dbReference type="PROSITE" id="PS51907"/>
    </source>
</evidence>
<evidence type="ECO:0000256" key="17">
    <source>
        <dbReference type="ARBA" id="ARBA00049244"/>
    </source>
</evidence>
<keyword evidence="22" id="KW-1185">Reference proteome</keyword>
<comment type="cofactor">
    <cofactor evidence="2">
        <name>Mg(2+)</name>
        <dbReference type="ChEBI" id="CHEBI:18420"/>
    </cofactor>
</comment>
<evidence type="ECO:0000256" key="12">
    <source>
        <dbReference type="ARBA" id="ARBA00022842"/>
    </source>
</evidence>
<dbReference type="GO" id="GO:0035861">
    <property type="term" value="C:site of double-strand break"/>
    <property type="evidence" value="ECO:0007669"/>
    <property type="project" value="TreeGrafter"/>
</dbReference>
<dbReference type="FunFam" id="3.40.1170.60:FF:000003">
    <property type="entry name" value="DNA polymerase eta"/>
    <property type="match status" value="1"/>
</dbReference>
<dbReference type="SUPFAM" id="SSF100879">
    <property type="entry name" value="Lesion bypass DNA polymerase (Y-family), little finger domain"/>
    <property type="match status" value="1"/>
</dbReference>
<dbReference type="Gene3D" id="1.10.150.20">
    <property type="entry name" value="5' to 3' exonuclease, C-terminal subdomain"/>
    <property type="match status" value="1"/>
</dbReference>
<evidence type="ECO:0000256" key="13">
    <source>
        <dbReference type="ARBA" id="ARBA00022843"/>
    </source>
</evidence>
<dbReference type="Gene3D" id="3.30.70.270">
    <property type="match status" value="1"/>
</dbReference>
<dbReference type="InterPro" id="IPR017961">
    <property type="entry name" value="DNA_pol_Y-fam_little_finger"/>
</dbReference>
<dbReference type="PANTHER" id="PTHR45873:SF1">
    <property type="entry name" value="DNA POLYMERASE ETA"/>
    <property type="match status" value="1"/>
</dbReference>
<dbReference type="Gene3D" id="3.30.1490.100">
    <property type="entry name" value="DNA polymerase, Y-family, little finger domain"/>
    <property type="match status" value="1"/>
</dbReference>
<dbReference type="GO" id="GO:0003887">
    <property type="term" value="F:DNA-directed DNA polymerase activity"/>
    <property type="evidence" value="ECO:0007669"/>
    <property type="project" value="UniProtKB-EC"/>
</dbReference>
<evidence type="ECO:0000256" key="2">
    <source>
        <dbReference type="ARBA" id="ARBA00001946"/>
    </source>
</evidence>
<feature type="domain" description="UBZ3-type" evidence="20">
    <location>
        <begin position="495"/>
        <end position="529"/>
    </location>
</feature>
<evidence type="ECO:0000313" key="21">
    <source>
        <dbReference type="EnsemblMetazoa" id="SMAR001777-PA"/>
    </source>
</evidence>
<proteinExistence type="inferred from homology"/>
<dbReference type="Pfam" id="PF11799">
    <property type="entry name" value="IMS_C"/>
    <property type="match status" value="1"/>
</dbReference>
<dbReference type="GO" id="GO:0009411">
    <property type="term" value="P:response to UV"/>
    <property type="evidence" value="ECO:0007669"/>
    <property type="project" value="UniProtKB-ARBA"/>
</dbReference>
<dbReference type="eggNOG" id="KOG2095">
    <property type="taxonomic scope" value="Eukaryota"/>
</dbReference>
<comment type="subcellular location">
    <subcellularLocation>
        <location evidence="3">Nucleus</location>
    </subcellularLocation>
</comment>
<evidence type="ECO:0000256" key="4">
    <source>
        <dbReference type="ARBA" id="ARBA00010945"/>
    </source>
</evidence>
<dbReference type="HOGENOM" id="CLU_012348_7_2_1"/>
<evidence type="ECO:0000256" key="14">
    <source>
        <dbReference type="ARBA" id="ARBA00023204"/>
    </source>
</evidence>
<keyword evidence="15" id="KW-0539">Nucleus</keyword>
<reference evidence="22" key="1">
    <citation type="submission" date="2011-05" db="EMBL/GenBank/DDBJ databases">
        <authorList>
            <person name="Richards S.R."/>
            <person name="Qu J."/>
            <person name="Jiang H."/>
            <person name="Jhangiani S.N."/>
            <person name="Agravi P."/>
            <person name="Goodspeed R."/>
            <person name="Gross S."/>
            <person name="Mandapat C."/>
            <person name="Jackson L."/>
            <person name="Mathew T."/>
            <person name="Pu L."/>
            <person name="Thornton R."/>
            <person name="Saada N."/>
            <person name="Wilczek-Boney K.B."/>
            <person name="Lee S."/>
            <person name="Kovar C."/>
            <person name="Wu Y."/>
            <person name="Scherer S.E."/>
            <person name="Worley K.C."/>
            <person name="Muzny D.M."/>
            <person name="Gibbs R."/>
        </authorList>
    </citation>
    <scope>NUCLEOTIDE SEQUENCE</scope>
    <source>
        <strain evidence="22">Brora</strain>
    </source>
</reference>
<dbReference type="AlphaFoldDB" id="T1ILF2"/>
<comment type="similarity">
    <text evidence="4">Belongs to the DNA polymerase type-Y family.</text>
</comment>
<dbReference type="PROSITE" id="PS50173">
    <property type="entry name" value="UMUC"/>
    <property type="match status" value="1"/>
</dbReference>
<keyword evidence="10" id="KW-0863">Zinc-finger</keyword>
<dbReference type="Pfam" id="PF21704">
    <property type="entry name" value="POLH-Rev1_HhH"/>
    <property type="match status" value="1"/>
</dbReference>
<reference evidence="21" key="2">
    <citation type="submission" date="2015-02" db="UniProtKB">
        <authorList>
            <consortium name="EnsemblMetazoa"/>
        </authorList>
    </citation>
    <scope>IDENTIFICATION</scope>
</reference>
<dbReference type="PIRSF" id="PIRSF036603">
    <property type="entry name" value="DPol_eta"/>
    <property type="match status" value="1"/>
</dbReference>
<feature type="compositionally biased region" description="Low complexity" evidence="18">
    <location>
        <begin position="537"/>
        <end position="551"/>
    </location>
</feature>
<dbReference type="InterPro" id="IPR036775">
    <property type="entry name" value="DNA_pol_Y-fam_lit_finger_sf"/>
</dbReference>
<dbReference type="FunFam" id="1.10.150.20:FF:000014">
    <property type="entry name" value="Polymerase (DNA directed), eta"/>
    <property type="match status" value="1"/>
</dbReference>
<evidence type="ECO:0000256" key="10">
    <source>
        <dbReference type="ARBA" id="ARBA00022771"/>
    </source>
</evidence>
<dbReference type="GO" id="GO:0005634">
    <property type="term" value="C:nucleus"/>
    <property type="evidence" value="ECO:0007669"/>
    <property type="project" value="UniProtKB-SubCell"/>
</dbReference>
<dbReference type="STRING" id="126957.T1ILF2"/>
<dbReference type="PROSITE" id="PS51907">
    <property type="entry name" value="ZF_UBZ3"/>
    <property type="match status" value="1"/>
</dbReference>
<dbReference type="GO" id="GO:0042276">
    <property type="term" value="P:error-prone translesion synthesis"/>
    <property type="evidence" value="ECO:0007669"/>
    <property type="project" value="TreeGrafter"/>
</dbReference>
<dbReference type="Gene3D" id="3.40.1170.60">
    <property type="match status" value="1"/>
</dbReference>
<name>T1ILF2_STRMM</name>
<dbReference type="OMA" id="QNHRVAK"/>
<dbReference type="FunFam" id="3.30.1490.100:FF:000007">
    <property type="entry name" value="DNA polymerase eta"/>
    <property type="match status" value="1"/>
</dbReference>
<dbReference type="GO" id="GO:0006281">
    <property type="term" value="P:DNA repair"/>
    <property type="evidence" value="ECO:0007669"/>
    <property type="project" value="UniProtKB-KW"/>
</dbReference>
<keyword evidence="6" id="KW-0808">Transferase</keyword>
<keyword evidence="7" id="KW-0548">Nucleotidyltransferase</keyword>
<evidence type="ECO:0000256" key="3">
    <source>
        <dbReference type="ARBA" id="ARBA00004123"/>
    </source>
</evidence>
<dbReference type="GO" id="GO:0003684">
    <property type="term" value="F:damaged DNA binding"/>
    <property type="evidence" value="ECO:0007669"/>
    <property type="project" value="InterPro"/>
</dbReference>
<evidence type="ECO:0000256" key="18">
    <source>
        <dbReference type="SAM" id="MobiDB-lite"/>
    </source>
</evidence>
<dbReference type="InterPro" id="IPR043128">
    <property type="entry name" value="Rev_trsase/Diguanyl_cyclase"/>
</dbReference>
<evidence type="ECO:0000256" key="7">
    <source>
        <dbReference type="ARBA" id="ARBA00022695"/>
    </source>
</evidence>
<dbReference type="EMBL" id="JH430810">
    <property type="status" value="NOT_ANNOTATED_CDS"/>
    <property type="molecule type" value="Genomic_DNA"/>
</dbReference>
<comment type="catalytic activity">
    <reaction evidence="17">
        <text>DNA(n) + a 2'-deoxyribonucleoside 5'-triphosphate = DNA(n+1) + diphosphate</text>
        <dbReference type="Rhea" id="RHEA:22508"/>
        <dbReference type="Rhea" id="RHEA-COMP:17339"/>
        <dbReference type="Rhea" id="RHEA-COMP:17340"/>
        <dbReference type="ChEBI" id="CHEBI:33019"/>
        <dbReference type="ChEBI" id="CHEBI:61560"/>
        <dbReference type="ChEBI" id="CHEBI:173112"/>
        <dbReference type="EC" id="2.7.7.7"/>
    </reaction>
</comment>
<dbReference type="PANTHER" id="PTHR45873">
    <property type="entry name" value="DNA POLYMERASE ETA"/>
    <property type="match status" value="1"/>
</dbReference>
<evidence type="ECO:0000313" key="22">
    <source>
        <dbReference type="Proteomes" id="UP000014500"/>
    </source>
</evidence>
<evidence type="ECO:0000256" key="16">
    <source>
        <dbReference type="ARBA" id="ARBA00044975"/>
    </source>
</evidence>
<evidence type="ECO:0000256" key="9">
    <source>
        <dbReference type="ARBA" id="ARBA00022763"/>
    </source>
</evidence>
<dbReference type="Proteomes" id="UP000014500">
    <property type="component" value="Unassembled WGS sequence"/>
</dbReference>
<dbReference type="InterPro" id="IPR043502">
    <property type="entry name" value="DNA/RNA_pol_sf"/>
</dbReference>
<evidence type="ECO:0000256" key="8">
    <source>
        <dbReference type="ARBA" id="ARBA00022723"/>
    </source>
</evidence>
<keyword evidence="8" id="KW-0479">Metal-binding</keyword>
<keyword evidence="13" id="KW-0832">Ubl conjugation</keyword>
<feature type="domain" description="UmuC" evidence="19">
    <location>
        <begin position="6"/>
        <end position="218"/>
    </location>
</feature>
<dbReference type="EC" id="2.7.7.7" evidence="5"/>
<sequence length="588" mass="66291">MANRIIVLIDMDCFYAQVEQKLKPETLGKPCAVVQYKTWKGGGIIAVNYEARAAGVTRNMFGDDAKNLCPDIYLARVPESRGKADLTRYRDASKDVFAVLTRFSEFVERASIDEAYIDLTLEIQKRFKVSKRITGQDLLNTHVVGLERENETGSRCDDDRFEGVEEWLREIYDEDLPDVLSQQLAIAGEMVEGIRAAVFKETGFHCSAGIAHNKKIYRNLGGKLGDTLVETLKCETMRDLSQKTQKELESQFGDKLGSWLFDLARGIDFEAVNPRQLPKSIGCSKNFAGKTALKKIDEVKHWVGQLAAEVVERVTDDLKSNKRMAKILAITMRYGGNEPNNITRSCPIYVYDTEKIAHDVMAILNKHNKGTNGEWFPPIYCLGISAGKFQDHIEANMANIKTFFHKDKVNNTILDPISSEKSTESPKKGFFATKLEEAKRKNVENREDNSTIVSKERENDKISDGKAGIKKFFGNSTGNEEASCSSVNIESPVTVPDDCFPCEDCGKMISVWKSIEHSDQHIAEKLFDELKREDGITNSTISKTTPPSSKRTNSKRKNNSKTPLKRKKSDPNQPEQKIRKIDTFFHKI</sequence>
<feature type="region of interest" description="Disordered" evidence="18">
    <location>
        <begin position="537"/>
        <end position="582"/>
    </location>
</feature>
<evidence type="ECO:0000256" key="1">
    <source>
        <dbReference type="ARBA" id="ARBA00001936"/>
    </source>
</evidence>
<evidence type="ECO:0000256" key="5">
    <source>
        <dbReference type="ARBA" id="ARBA00012417"/>
    </source>
</evidence>
<dbReference type="InterPro" id="IPR052230">
    <property type="entry name" value="DNA_polymerase_eta"/>
</dbReference>
<keyword evidence="14" id="KW-0234">DNA repair</keyword>
<evidence type="ECO:0000256" key="15">
    <source>
        <dbReference type="ARBA" id="ARBA00023242"/>
    </source>
</evidence>
<evidence type="ECO:0000256" key="11">
    <source>
        <dbReference type="ARBA" id="ARBA00022833"/>
    </source>
</evidence>
<evidence type="ECO:0000259" key="19">
    <source>
        <dbReference type="PROSITE" id="PS50173"/>
    </source>
</evidence>
<dbReference type="SUPFAM" id="SSF56672">
    <property type="entry name" value="DNA/RNA polymerases"/>
    <property type="match status" value="1"/>
</dbReference>